<dbReference type="AlphaFoldDB" id="A0A1F8C3A1"/>
<dbReference type="SUPFAM" id="SSF53756">
    <property type="entry name" value="UDP-Glycosyltransferase/glycogen phosphorylase"/>
    <property type="match status" value="1"/>
</dbReference>
<dbReference type="Proteomes" id="UP000178429">
    <property type="component" value="Unassembled WGS sequence"/>
</dbReference>
<evidence type="ECO:0008006" key="6">
    <source>
        <dbReference type="Google" id="ProtNLM"/>
    </source>
</evidence>
<dbReference type="STRING" id="1802525.A2975_02635"/>
<sequence length="378" mass="42780">MLIGIDGNEANVKERVGVNQYAFDILWAIYRLREKGEIKHNLIVYLQNLPLTDLPKETNFFKYKVLPGGPLWVFRKLTPHLLFSKNKPDVLFNPTHYLPPILTIPAVLTIHDLFYLENSGQFRKITFWQLKYWTARSVNISKSIIAVSNSTKKEIVRHYPKASKKISVVLHGYDRERFNTAVPNEDVRRIKNKYTIVSDYLLYLGTLKPSKNVERLVEAFVGVKQQKPDIKLVIAGKKGWLFDEIFKKVQKLGLNDEIIFTDFLPEGDKPGLMAGAKVLVAPSLTEGFGMHAIEAMAVGTPVVVSKIDAFEEVVGDAGIFVDPQSIRSITEGINKVLKMSPDEYNRIVKRGLEHAANFSWEKAARETVAVLEAAADRT</sequence>
<comment type="caution">
    <text evidence="4">The sequence shown here is derived from an EMBL/GenBank/DDBJ whole genome shotgun (WGS) entry which is preliminary data.</text>
</comment>
<dbReference type="InterPro" id="IPR001296">
    <property type="entry name" value="Glyco_trans_1"/>
</dbReference>
<gene>
    <name evidence="4" type="ORF">A2975_02635</name>
</gene>
<dbReference type="Pfam" id="PF00534">
    <property type="entry name" value="Glycos_transf_1"/>
    <property type="match status" value="1"/>
</dbReference>
<keyword evidence="1" id="KW-0808">Transferase</keyword>
<dbReference type="PANTHER" id="PTHR46401:SF2">
    <property type="entry name" value="GLYCOSYLTRANSFERASE WBBK-RELATED"/>
    <property type="match status" value="1"/>
</dbReference>
<dbReference type="CDD" id="cd03809">
    <property type="entry name" value="GT4_MtfB-like"/>
    <property type="match status" value="1"/>
</dbReference>
<evidence type="ECO:0000259" key="2">
    <source>
        <dbReference type="Pfam" id="PF00534"/>
    </source>
</evidence>
<feature type="domain" description="Glycosyl transferase family 1" evidence="2">
    <location>
        <begin position="199"/>
        <end position="351"/>
    </location>
</feature>
<dbReference type="EMBL" id="MGHL01000002">
    <property type="protein sequence ID" value="OGM70762.1"/>
    <property type="molecule type" value="Genomic_DNA"/>
</dbReference>
<dbReference type="InterPro" id="IPR028098">
    <property type="entry name" value="Glyco_trans_4-like_N"/>
</dbReference>
<evidence type="ECO:0000313" key="4">
    <source>
        <dbReference type="EMBL" id="OGM70762.1"/>
    </source>
</evidence>
<name>A0A1F8C3A1_9BACT</name>
<dbReference type="Gene3D" id="3.40.50.2000">
    <property type="entry name" value="Glycogen Phosphorylase B"/>
    <property type="match status" value="2"/>
</dbReference>
<dbReference type="GO" id="GO:0016757">
    <property type="term" value="F:glycosyltransferase activity"/>
    <property type="evidence" value="ECO:0007669"/>
    <property type="project" value="InterPro"/>
</dbReference>
<accession>A0A1F8C3A1</accession>
<protein>
    <recommendedName>
        <fullName evidence="6">Glycosyl transferase family 1 domain-containing protein</fullName>
    </recommendedName>
</protein>
<feature type="domain" description="Glycosyltransferase subfamily 4-like N-terminal" evidence="3">
    <location>
        <begin position="72"/>
        <end position="177"/>
    </location>
</feature>
<organism evidence="4 5">
    <name type="scientific">Candidatus Woesebacteria bacterium RIFCSPLOWO2_01_FULL_44_14</name>
    <dbReference type="NCBI Taxonomy" id="1802525"/>
    <lineage>
        <taxon>Bacteria</taxon>
        <taxon>Candidatus Woeseibacteriota</taxon>
    </lineage>
</organism>
<evidence type="ECO:0000259" key="3">
    <source>
        <dbReference type="Pfam" id="PF13439"/>
    </source>
</evidence>
<dbReference type="GO" id="GO:0009103">
    <property type="term" value="P:lipopolysaccharide biosynthetic process"/>
    <property type="evidence" value="ECO:0007669"/>
    <property type="project" value="TreeGrafter"/>
</dbReference>
<dbReference type="Pfam" id="PF13439">
    <property type="entry name" value="Glyco_transf_4"/>
    <property type="match status" value="1"/>
</dbReference>
<reference evidence="4 5" key="1">
    <citation type="journal article" date="2016" name="Nat. Commun.">
        <title>Thousands of microbial genomes shed light on interconnected biogeochemical processes in an aquifer system.</title>
        <authorList>
            <person name="Anantharaman K."/>
            <person name="Brown C.T."/>
            <person name="Hug L.A."/>
            <person name="Sharon I."/>
            <person name="Castelle C.J."/>
            <person name="Probst A.J."/>
            <person name="Thomas B.C."/>
            <person name="Singh A."/>
            <person name="Wilkins M.J."/>
            <person name="Karaoz U."/>
            <person name="Brodie E.L."/>
            <person name="Williams K.H."/>
            <person name="Hubbard S.S."/>
            <person name="Banfield J.F."/>
        </authorList>
    </citation>
    <scope>NUCLEOTIDE SEQUENCE [LARGE SCALE GENOMIC DNA]</scope>
</reference>
<evidence type="ECO:0000313" key="5">
    <source>
        <dbReference type="Proteomes" id="UP000178429"/>
    </source>
</evidence>
<dbReference type="PANTHER" id="PTHR46401">
    <property type="entry name" value="GLYCOSYLTRANSFERASE WBBK-RELATED"/>
    <property type="match status" value="1"/>
</dbReference>
<proteinExistence type="predicted"/>
<evidence type="ECO:0000256" key="1">
    <source>
        <dbReference type="ARBA" id="ARBA00022679"/>
    </source>
</evidence>